<reference evidence="2" key="1">
    <citation type="submission" date="2017-03" db="EMBL/GenBank/DDBJ databases">
        <title>Phytopthora megakarya and P. palmivora, two closely related causual agents of cacao black pod achieved similar genome size and gene model numbers by different mechanisms.</title>
        <authorList>
            <person name="Ali S."/>
            <person name="Shao J."/>
            <person name="Larry D.J."/>
            <person name="Kronmiller B."/>
            <person name="Shen D."/>
            <person name="Strem M.D."/>
            <person name="Melnick R.L."/>
            <person name="Guiltinan M.J."/>
            <person name="Tyler B.M."/>
            <person name="Meinhardt L.W."/>
            <person name="Bailey B.A."/>
        </authorList>
    </citation>
    <scope>NUCLEOTIDE SEQUENCE [LARGE SCALE GENOMIC DNA]</scope>
    <source>
        <strain evidence="2">zdho120</strain>
    </source>
</reference>
<accession>A0A225WMU8</accession>
<evidence type="ECO:0000313" key="2">
    <source>
        <dbReference type="Proteomes" id="UP000198211"/>
    </source>
</evidence>
<organism evidence="1 2">
    <name type="scientific">Phytophthora megakarya</name>
    <dbReference type="NCBI Taxonomy" id="4795"/>
    <lineage>
        <taxon>Eukaryota</taxon>
        <taxon>Sar</taxon>
        <taxon>Stramenopiles</taxon>
        <taxon>Oomycota</taxon>
        <taxon>Peronosporomycetes</taxon>
        <taxon>Peronosporales</taxon>
        <taxon>Peronosporaceae</taxon>
        <taxon>Phytophthora</taxon>
    </lineage>
</organism>
<evidence type="ECO:0000313" key="1">
    <source>
        <dbReference type="EMBL" id="OWZ18956.1"/>
    </source>
</evidence>
<comment type="caution">
    <text evidence="1">The sequence shown here is derived from an EMBL/GenBank/DDBJ whole genome shotgun (WGS) entry which is preliminary data.</text>
</comment>
<gene>
    <name evidence="1" type="ORF">PHMEG_0006871</name>
</gene>
<keyword evidence="2" id="KW-1185">Reference proteome</keyword>
<proteinExistence type="predicted"/>
<protein>
    <submittedName>
        <fullName evidence="1">Uncharacterized protein</fullName>
    </submittedName>
</protein>
<dbReference type="EMBL" id="NBNE01000511">
    <property type="protein sequence ID" value="OWZ18956.1"/>
    <property type="molecule type" value="Genomic_DNA"/>
</dbReference>
<dbReference type="AlphaFoldDB" id="A0A225WMU8"/>
<sequence>MMAKTAILRRCLEDVLSSVLRIQINSKAHNVGRRKASKAKRDVNKRANRKWYEAGHKTAGDTTLESVLDDLDREKLDLGEMQHCLAGVLVKVAEAEAK</sequence>
<name>A0A225WMU8_9STRA</name>
<dbReference type="Proteomes" id="UP000198211">
    <property type="component" value="Unassembled WGS sequence"/>
</dbReference>